<evidence type="ECO:0000313" key="2">
    <source>
        <dbReference type="Proteomes" id="UP001605036"/>
    </source>
</evidence>
<dbReference type="Proteomes" id="UP001605036">
    <property type="component" value="Unassembled WGS sequence"/>
</dbReference>
<dbReference type="Gene3D" id="3.10.490.10">
    <property type="entry name" value="Gamma-glutamyl cyclotransferase-like"/>
    <property type="match status" value="1"/>
</dbReference>
<organism evidence="1 2">
    <name type="scientific">Riccia fluitans</name>
    <dbReference type="NCBI Taxonomy" id="41844"/>
    <lineage>
        <taxon>Eukaryota</taxon>
        <taxon>Viridiplantae</taxon>
        <taxon>Streptophyta</taxon>
        <taxon>Embryophyta</taxon>
        <taxon>Marchantiophyta</taxon>
        <taxon>Marchantiopsida</taxon>
        <taxon>Marchantiidae</taxon>
        <taxon>Marchantiales</taxon>
        <taxon>Ricciaceae</taxon>
        <taxon>Riccia</taxon>
    </lineage>
</organism>
<dbReference type="PANTHER" id="PTHR35748">
    <property type="entry name" value="OS05G0358400 PROTEIN"/>
    <property type="match status" value="1"/>
</dbReference>
<dbReference type="PANTHER" id="PTHR35748:SF1">
    <property type="entry name" value="OS05G0358400 PROTEIN"/>
    <property type="match status" value="1"/>
</dbReference>
<comment type="caution">
    <text evidence="1">The sequence shown here is derived from an EMBL/GenBank/DDBJ whole genome shotgun (WGS) entry which is preliminary data.</text>
</comment>
<proteinExistence type="predicted"/>
<name>A0ABD1ZM56_9MARC</name>
<sequence length="355" mass="40136">MASVFQASLGTSAGLVKEVVPASAKLLSLPGRVTFGSKEEDPLCIAVQLDAPVTACYGKNLSRSWRGRLLNNPSFRNPRPNLSDCRKGSGRFVNREVFSLWRVQARNSVTGKDVKMMDAQNQDAVELKDAASFQQIVTDDGFISICGFGSLLSERSSRFTFPYLQNFRVGILHGFRRVFAHVAPVFLERGIANVETKEMSSLSVEPFPGESIVVTVFEISQSEVPAFIEREHEFRFLAVTVHTLEGEISAHKAVICARYSDEEYRRDRCHGDEEYNKRYGKYNIQQIWRDDILPCRTYLRHCVLAAKNLNQAAYDSFLDHTFLGDRTTSIRQHLAQDEKIMLQEPPLALRERYGG</sequence>
<keyword evidence="2" id="KW-1185">Reference proteome</keyword>
<gene>
    <name evidence="1" type="ORF">R1flu_019899</name>
</gene>
<protein>
    <submittedName>
        <fullName evidence="1">Uncharacterized protein</fullName>
    </submittedName>
</protein>
<dbReference type="EMBL" id="JBHFFA010000001">
    <property type="protein sequence ID" value="KAL2651771.1"/>
    <property type="molecule type" value="Genomic_DNA"/>
</dbReference>
<accession>A0ABD1ZM56</accession>
<dbReference type="AlphaFoldDB" id="A0ABD1ZM56"/>
<evidence type="ECO:0000313" key="1">
    <source>
        <dbReference type="EMBL" id="KAL2651771.1"/>
    </source>
</evidence>
<reference evidence="1 2" key="1">
    <citation type="submission" date="2024-09" db="EMBL/GenBank/DDBJ databases">
        <title>Chromosome-scale assembly of Riccia fluitans.</title>
        <authorList>
            <person name="Paukszto L."/>
            <person name="Sawicki J."/>
            <person name="Karawczyk K."/>
            <person name="Piernik-Szablinska J."/>
            <person name="Szczecinska M."/>
            <person name="Mazdziarz M."/>
        </authorList>
    </citation>
    <scope>NUCLEOTIDE SEQUENCE [LARGE SCALE GENOMIC DNA]</scope>
    <source>
        <strain evidence="1">Rf_01</strain>
        <tissue evidence="1">Aerial parts of the thallus</tissue>
    </source>
</reference>